<name>A0AB34KWK5_9PEZI</name>
<sequence>MDIEDDDLLATLCLLRLLEEIDVSISGVDLRGHLIGAQAVIQASQDQSPSMQASSFRQACLWAAFRQELYIGLKEHRPVRCEAPRNSSRANIRDDWQLALRAVSDCAEVVNCVFGNDKSPETIGHLTNRLTTWQREIPVSFRPLGQVDRLNSPATEFVGVALLAPCHVMAWQYNLVASALLAAHARLPILGPQRRHALQSIDEHIKSDIRKICGIAYCNDYAPAGLVVASMGISIFGDRFEIPSERRQLEGILMRTESEHGWPTKQTLSQLRESWNV</sequence>
<dbReference type="GeneID" id="96003287"/>
<accession>A0AB34KWK5</accession>
<protein>
    <submittedName>
        <fullName evidence="1">Uncharacterized protein</fullName>
    </submittedName>
</protein>
<evidence type="ECO:0000313" key="2">
    <source>
        <dbReference type="Proteomes" id="UP000803884"/>
    </source>
</evidence>
<reference evidence="1 2" key="1">
    <citation type="journal article" date="2020" name="Microbiol. Resour. Announc.">
        <title>Draft Genome Sequence of a Cladosporium Species Isolated from the Mesophotic Ascidian Didemnum maculosum.</title>
        <authorList>
            <person name="Gioti A."/>
            <person name="Siaperas R."/>
            <person name="Nikolaivits E."/>
            <person name="Le Goff G."/>
            <person name="Ouazzani J."/>
            <person name="Kotoulas G."/>
            <person name="Topakas E."/>
        </authorList>
    </citation>
    <scope>NUCLEOTIDE SEQUENCE [LARGE SCALE GENOMIC DNA]</scope>
    <source>
        <strain evidence="1 2">TM138-S3</strain>
    </source>
</reference>
<comment type="caution">
    <text evidence="1">The sequence shown here is derived from an EMBL/GenBank/DDBJ whole genome shotgun (WGS) entry which is preliminary data.</text>
</comment>
<dbReference type="EMBL" id="JAAQHG020000004">
    <property type="protein sequence ID" value="KAL1589448.1"/>
    <property type="molecule type" value="Genomic_DNA"/>
</dbReference>
<dbReference type="AlphaFoldDB" id="A0AB34KWK5"/>
<dbReference type="RefSeq" id="XP_069232553.1">
    <property type="nucleotide sequence ID" value="XM_069370449.1"/>
</dbReference>
<organism evidence="1 2">
    <name type="scientific">Cladosporium halotolerans</name>
    <dbReference type="NCBI Taxonomy" id="1052096"/>
    <lineage>
        <taxon>Eukaryota</taxon>
        <taxon>Fungi</taxon>
        <taxon>Dikarya</taxon>
        <taxon>Ascomycota</taxon>
        <taxon>Pezizomycotina</taxon>
        <taxon>Dothideomycetes</taxon>
        <taxon>Dothideomycetidae</taxon>
        <taxon>Cladosporiales</taxon>
        <taxon>Cladosporiaceae</taxon>
        <taxon>Cladosporium</taxon>
    </lineage>
</organism>
<proteinExistence type="predicted"/>
<keyword evidence="2" id="KW-1185">Reference proteome</keyword>
<dbReference type="Proteomes" id="UP000803884">
    <property type="component" value="Unassembled WGS sequence"/>
</dbReference>
<evidence type="ECO:0000313" key="1">
    <source>
        <dbReference type="EMBL" id="KAL1589448.1"/>
    </source>
</evidence>
<gene>
    <name evidence="1" type="ORF">WHR41_01843</name>
</gene>